<protein>
    <submittedName>
        <fullName evidence="1">Uncharacterized protein</fullName>
    </submittedName>
</protein>
<keyword evidence="2" id="KW-1185">Reference proteome</keyword>
<organism evidence="1 2">
    <name type="scientific">Leucogyrophana mollusca</name>
    <dbReference type="NCBI Taxonomy" id="85980"/>
    <lineage>
        <taxon>Eukaryota</taxon>
        <taxon>Fungi</taxon>
        <taxon>Dikarya</taxon>
        <taxon>Basidiomycota</taxon>
        <taxon>Agaricomycotina</taxon>
        <taxon>Agaricomycetes</taxon>
        <taxon>Agaricomycetidae</taxon>
        <taxon>Boletales</taxon>
        <taxon>Boletales incertae sedis</taxon>
        <taxon>Leucogyrophana</taxon>
    </lineage>
</organism>
<proteinExistence type="predicted"/>
<dbReference type="EMBL" id="MU267218">
    <property type="protein sequence ID" value="KAH7917164.1"/>
    <property type="molecule type" value="Genomic_DNA"/>
</dbReference>
<reference evidence="1" key="1">
    <citation type="journal article" date="2021" name="New Phytol.">
        <title>Evolutionary innovations through gain and loss of genes in the ectomycorrhizal Boletales.</title>
        <authorList>
            <person name="Wu G."/>
            <person name="Miyauchi S."/>
            <person name="Morin E."/>
            <person name="Kuo A."/>
            <person name="Drula E."/>
            <person name="Varga T."/>
            <person name="Kohler A."/>
            <person name="Feng B."/>
            <person name="Cao Y."/>
            <person name="Lipzen A."/>
            <person name="Daum C."/>
            <person name="Hundley H."/>
            <person name="Pangilinan J."/>
            <person name="Johnson J."/>
            <person name="Barry K."/>
            <person name="LaButti K."/>
            <person name="Ng V."/>
            <person name="Ahrendt S."/>
            <person name="Min B."/>
            <person name="Choi I.G."/>
            <person name="Park H."/>
            <person name="Plett J.M."/>
            <person name="Magnuson J."/>
            <person name="Spatafora J.W."/>
            <person name="Nagy L.G."/>
            <person name="Henrissat B."/>
            <person name="Grigoriev I.V."/>
            <person name="Yang Z.L."/>
            <person name="Xu J."/>
            <person name="Martin F.M."/>
        </authorList>
    </citation>
    <scope>NUCLEOTIDE SEQUENCE</scope>
    <source>
        <strain evidence="1">KUC20120723A-06</strain>
    </source>
</reference>
<evidence type="ECO:0000313" key="1">
    <source>
        <dbReference type="EMBL" id="KAH7917164.1"/>
    </source>
</evidence>
<evidence type="ECO:0000313" key="2">
    <source>
        <dbReference type="Proteomes" id="UP000790709"/>
    </source>
</evidence>
<sequence>MSTPSYSKNATVEHHDPSKPPVLTVGILTPEVVRTFELSCRQFFQQKSVPDIEQVQCIAWGMRDVRLQDWYLNDKDEIDQYSFPQFMTQLRLHWLEADWQSKIRMKVLGSRQGNCPFYEWAIDLQSSNAILRDDPAYLSLDQLRFQMEANMHPSLRTKCEHEKASTEKVFNKWVVLVKRLDEKRQARLLEQQQAIETYVRTKDTKKPFIRPTPTSTYSSAPNPSTFKRLPTLTIAERQLLREHNGCFKCRCFYSKHQSSSCPVGFPSADNYKPLTERDALAAKPSGSRSTVAAVTVDDVAAVIMPSAVLGEGSESDEYVAPFFVPHFEWFCHLSGPNVSSPLCVEALIDDGSHAVLIDAAIVSKLGLRRRRLPKPASVSVALGEKKSSFELTEYVKLSCTSTDSVWTSRVVRALITPQLCTPLLLGIPFLSHNKIVIDHESRSCVAKDSGYDLLHPTAHLPPPVHRPNADLLQKVVGVNVIVAIHTRIESLAAQEHLLRLDSDAKKKFADCFPSDIPHIRDLPDDILYRVRVTDANKVIQSRSYGCPRKYRDAW</sequence>
<feature type="non-terminal residue" evidence="1">
    <location>
        <position position="554"/>
    </location>
</feature>
<accession>A0ACB8AW23</accession>
<comment type="caution">
    <text evidence="1">The sequence shown here is derived from an EMBL/GenBank/DDBJ whole genome shotgun (WGS) entry which is preliminary data.</text>
</comment>
<name>A0ACB8AW23_9AGAM</name>
<gene>
    <name evidence="1" type="ORF">BV22DRAFT_1026885</name>
</gene>
<dbReference type="Proteomes" id="UP000790709">
    <property type="component" value="Unassembled WGS sequence"/>
</dbReference>